<sequence>MLAAGQLNHATVQRRGRLRILHKTRHLMLKISGAKRQSRNRRQVALTSARVMLQHAALNSQASSPNRQLVRHNNRLRALAAVLIGGTRRILNSRRHTANLVQVRLTPGGARRVVQLHPVTRVPQQLLRVHVQTLKVVIRLNDALIRLRGQAQQFLNRGGRLTGTLQRRADQMHETGTALSTSRELLSAQTHHLLALIGQTVAGQTAVHDTLGVVHLAVTHEVNFNGGSFSHNLSLSDSAPHPKQVTRIYPLQIQNTA</sequence>
<gene>
    <name evidence="1" type="ordered locus">RMDY18_03590</name>
</gene>
<name>D2NRB5_ROTMD</name>
<reference evidence="1 2" key="2">
    <citation type="journal article" date="2010" name="J Osaka Dent Univ">
        <title>Isolation and identification of Rothia mucilaginosa from persistent apical periodontitis lesions.</title>
        <authorList>
            <person name="Yamane K."/>
            <person name="Yoshida M."/>
            <person name="Fujihira T."/>
            <person name="Baba T."/>
            <person name="Tsuji N."/>
            <person name="Hayashi H."/>
            <person name="Sugimori C."/>
            <person name="Yamanaka T."/>
            <person name="Mashimo C."/>
            <person name="Nambu T."/>
            <person name="Kawai H."/>
            <person name="Fukushima H."/>
        </authorList>
    </citation>
    <scope>NUCLEOTIDE SEQUENCE [LARGE SCALE GENOMIC DNA]</scope>
    <source>
        <strain evidence="1 2">DY-18</strain>
    </source>
</reference>
<proteinExistence type="predicted"/>
<evidence type="ECO:0000313" key="2">
    <source>
        <dbReference type="Proteomes" id="UP000001883"/>
    </source>
</evidence>
<dbReference type="eggNOG" id="ENOG502ZMYR">
    <property type="taxonomic scope" value="Bacteria"/>
</dbReference>
<keyword evidence="2" id="KW-1185">Reference proteome</keyword>
<organism evidence="1 2">
    <name type="scientific">Rothia mucilaginosa (strain DY-18)</name>
    <name type="common">Stomatococcus mucilaginosus</name>
    <dbReference type="NCBI Taxonomy" id="680646"/>
    <lineage>
        <taxon>Bacteria</taxon>
        <taxon>Bacillati</taxon>
        <taxon>Actinomycetota</taxon>
        <taxon>Actinomycetes</taxon>
        <taxon>Micrococcales</taxon>
        <taxon>Micrococcaceae</taxon>
        <taxon>Rothia</taxon>
    </lineage>
</organism>
<reference evidence="2" key="1">
    <citation type="submission" date="2009-07" db="EMBL/GenBank/DDBJ databases">
        <title>Complete genome sequence of Rothia mucilaginosa DJ.</title>
        <authorList>
            <person name="Yamane K."/>
            <person name="Nambu T."/>
            <person name="Mashimo C."/>
            <person name="Sugimori C."/>
            <person name="Yamanaka T."/>
            <person name="Leung K."/>
            <person name="Fukushima H."/>
        </authorList>
    </citation>
    <scope>NUCLEOTIDE SEQUENCE [LARGE SCALE GENOMIC DNA]</scope>
    <source>
        <strain evidence="2">DY-18</strain>
    </source>
</reference>
<dbReference type="AlphaFoldDB" id="D2NRB5"/>
<dbReference type="EMBL" id="AP011540">
    <property type="protein sequence ID" value="BAI64191.1"/>
    <property type="molecule type" value="Genomic_DNA"/>
</dbReference>
<dbReference type="Proteomes" id="UP000001883">
    <property type="component" value="Chromosome"/>
</dbReference>
<reference evidence="1 2" key="3">
    <citation type="journal article" date="2010" name="Sequencing">
        <title>Complete Genome Sequence of Rothia mucilaginosa DY-18: A Clinical Isolate with Dense Meshwork-Like Structures from a Persistent Apical Periodontitis Lesion.</title>
        <authorList>
            <person name="Yamane K."/>
            <person name="Nambu T."/>
            <person name="Yamanaka T."/>
            <person name="Mashimo C."/>
            <person name="Sugimori C."/>
            <person name="Leung K.-P."/>
            <person name="Fukushima H."/>
        </authorList>
    </citation>
    <scope>NUCLEOTIDE SEQUENCE [LARGE SCALE GENOMIC DNA]</scope>
    <source>
        <strain evidence="1 2">DY-18</strain>
    </source>
</reference>
<dbReference type="KEGG" id="rmu:RMDY18_03590"/>
<accession>D2NRB5</accession>
<dbReference type="HOGENOM" id="CLU_1081343_0_0_11"/>
<evidence type="ECO:0000313" key="1">
    <source>
        <dbReference type="EMBL" id="BAI64191.1"/>
    </source>
</evidence>
<protein>
    <submittedName>
        <fullName evidence="1">ATPase component of various ABC-type transport system, contain duplicated ATPase</fullName>
    </submittedName>
</protein>